<comment type="caution">
    <text evidence="1">The sequence shown here is derived from an EMBL/GenBank/DDBJ whole genome shotgun (WGS) entry which is preliminary data.</text>
</comment>
<proteinExistence type="predicted"/>
<evidence type="ECO:0000313" key="2">
    <source>
        <dbReference type="Proteomes" id="UP000266673"/>
    </source>
</evidence>
<dbReference type="OrthoDB" id="2429297at2759"/>
<protein>
    <submittedName>
        <fullName evidence="1">Uncharacterized protein</fullName>
    </submittedName>
</protein>
<dbReference type="Proteomes" id="UP000266673">
    <property type="component" value="Unassembled WGS sequence"/>
</dbReference>
<gene>
    <name evidence="1" type="ORF">C2G38_2201296</name>
</gene>
<organism evidence="1 2">
    <name type="scientific">Gigaspora rosea</name>
    <dbReference type="NCBI Taxonomy" id="44941"/>
    <lineage>
        <taxon>Eukaryota</taxon>
        <taxon>Fungi</taxon>
        <taxon>Fungi incertae sedis</taxon>
        <taxon>Mucoromycota</taxon>
        <taxon>Glomeromycotina</taxon>
        <taxon>Glomeromycetes</taxon>
        <taxon>Diversisporales</taxon>
        <taxon>Gigasporaceae</taxon>
        <taxon>Gigaspora</taxon>
    </lineage>
</organism>
<reference evidence="1 2" key="1">
    <citation type="submission" date="2018-06" db="EMBL/GenBank/DDBJ databases">
        <title>Comparative genomics reveals the genomic features of Rhizophagus irregularis, R. cerebriforme, R. diaphanum and Gigaspora rosea, and their symbiotic lifestyle signature.</title>
        <authorList>
            <person name="Morin E."/>
            <person name="San Clemente H."/>
            <person name="Chen E.C.H."/>
            <person name="De La Providencia I."/>
            <person name="Hainaut M."/>
            <person name="Kuo A."/>
            <person name="Kohler A."/>
            <person name="Murat C."/>
            <person name="Tang N."/>
            <person name="Roy S."/>
            <person name="Loubradou J."/>
            <person name="Henrissat B."/>
            <person name="Grigoriev I.V."/>
            <person name="Corradi N."/>
            <person name="Roux C."/>
            <person name="Martin F.M."/>
        </authorList>
    </citation>
    <scope>NUCLEOTIDE SEQUENCE [LARGE SCALE GENOMIC DNA]</scope>
    <source>
        <strain evidence="1 2">DAOM 194757</strain>
    </source>
</reference>
<keyword evidence="2" id="KW-1185">Reference proteome</keyword>
<dbReference type="AlphaFoldDB" id="A0A397UPS9"/>
<dbReference type="STRING" id="44941.A0A397UPS9"/>
<dbReference type="EMBL" id="QKWP01001048">
    <property type="protein sequence ID" value="RIB12210.1"/>
    <property type="molecule type" value="Genomic_DNA"/>
</dbReference>
<name>A0A397UPS9_9GLOM</name>
<accession>A0A397UPS9</accession>
<sequence length="248" mass="28885">MESWRLEYKSSLIRSVNGATFLYVSTIEDFTLEIYKDFKIKGFESLSPNNLYSSLEDIYPLNYKFSDREIGAWHSMLRASGCYNITPWTSKESKNKFHEEYFNGMKCITFIICLEEGRFVYKEILRGLCTTCNELGYEVFEELELFIDSRIKNIELKIGLKVTAISKDFATNLKVLPTGIALHSPCISHCLQHAFSNCHLDHPKICENCSNLFVFFDELKANSDDDDELYKSLIEHQNQLIYFMAYHT</sequence>
<evidence type="ECO:0000313" key="1">
    <source>
        <dbReference type="EMBL" id="RIB12210.1"/>
    </source>
</evidence>